<evidence type="ECO:0000256" key="1">
    <source>
        <dbReference type="SAM" id="SignalP"/>
    </source>
</evidence>
<accession>A0A1K1P4Y2</accession>
<name>A0A1K1P4Y2_RUMFL</name>
<keyword evidence="1" id="KW-0732">Signal</keyword>
<evidence type="ECO:0000313" key="4">
    <source>
        <dbReference type="Proteomes" id="UP000183461"/>
    </source>
</evidence>
<protein>
    <recommendedName>
        <fullName evidence="2">Dockerin domain-containing protein</fullName>
    </recommendedName>
</protein>
<dbReference type="AlphaFoldDB" id="A0A1K1P4Y2"/>
<evidence type="ECO:0000259" key="2">
    <source>
        <dbReference type="PROSITE" id="PS51766"/>
    </source>
</evidence>
<reference evidence="3 4" key="1">
    <citation type="submission" date="2016-11" db="EMBL/GenBank/DDBJ databases">
        <authorList>
            <person name="Jaros S."/>
            <person name="Januszkiewicz K."/>
            <person name="Wedrychowicz H."/>
        </authorList>
    </citation>
    <scope>NUCLEOTIDE SEQUENCE [LARGE SCALE GENOMIC DNA]</scope>
    <source>
        <strain evidence="3 4">YL228</strain>
    </source>
</reference>
<evidence type="ECO:0000313" key="3">
    <source>
        <dbReference type="EMBL" id="SFW42553.1"/>
    </source>
</evidence>
<dbReference type="GO" id="GO:0000272">
    <property type="term" value="P:polysaccharide catabolic process"/>
    <property type="evidence" value="ECO:0007669"/>
    <property type="project" value="InterPro"/>
</dbReference>
<dbReference type="InterPro" id="IPR036439">
    <property type="entry name" value="Dockerin_dom_sf"/>
</dbReference>
<feature type="domain" description="Dockerin" evidence="2">
    <location>
        <begin position="446"/>
        <end position="512"/>
    </location>
</feature>
<dbReference type="PROSITE" id="PS51766">
    <property type="entry name" value="DOCKERIN"/>
    <property type="match status" value="1"/>
</dbReference>
<dbReference type="InterPro" id="IPR016134">
    <property type="entry name" value="Dockerin_dom"/>
</dbReference>
<dbReference type="SUPFAM" id="SSF63446">
    <property type="entry name" value="Type I dockerin domain"/>
    <property type="match status" value="2"/>
</dbReference>
<feature type="signal peptide" evidence="1">
    <location>
        <begin position="1"/>
        <end position="21"/>
    </location>
</feature>
<feature type="chain" id="PRO_5038947842" description="Dockerin domain-containing protein" evidence="1">
    <location>
        <begin position="22"/>
        <end position="512"/>
    </location>
</feature>
<dbReference type="Proteomes" id="UP000183461">
    <property type="component" value="Unassembled WGS sequence"/>
</dbReference>
<gene>
    <name evidence="3" type="ORF">SAMN02910280_2478</name>
</gene>
<proteinExistence type="predicted"/>
<dbReference type="RefSeq" id="WP_072300714.1">
    <property type="nucleotide sequence ID" value="NZ_FPIP01000007.1"/>
</dbReference>
<dbReference type="Gene3D" id="1.10.1330.10">
    <property type="entry name" value="Dockerin domain"/>
    <property type="match status" value="2"/>
</dbReference>
<sequence length="512" mass="57840">MKKLISIAAALTTAVSSSALSAGAMFENIPSTRIWEEEFEMFDAMDSGALITDINGDGSFTIADCYALYCYTEGCETDEAATSDADKIADYDGSKSVDYYDTVHLIRYFILKNGLTREVTKPSYYSNSTKQPSAKADNGGLVSAYSYDLNPGKDFVSLVLGECGHLQAGYPVFCEMLESKEIDYDINGDGKLFFDDINYLWVYCINNTNCAYMDFTMAEAAQIPGEMYYPCQKLENGLRRDMGCCWVYEYALMYCFEKYELKQEYLTNDYYEDIFAGSGKYDFGKYAKQCYEEWLPKNEYLTFNGALFNREYIRFINEKADDPMYIPDTNGDGILNIYDTFNTYIYMDDLYSEADAGSTILPDDVWKYFTERCDLNGNGLCGDLHDLSMLNLFILDKLEDEDCIEMYDNYSDKLKAYIGRLSNNSGRPAVKYSPEKYSSPVALSDDLERTGDSNADGKKDMADVVFIMQSLANPDKYKLSAIGRFNADINNTGDGITLMDAQAMQERLLGLA</sequence>
<organism evidence="3 4">
    <name type="scientific">Ruminococcus flavefaciens</name>
    <dbReference type="NCBI Taxonomy" id="1265"/>
    <lineage>
        <taxon>Bacteria</taxon>
        <taxon>Bacillati</taxon>
        <taxon>Bacillota</taxon>
        <taxon>Clostridia</taxon>
        <taxon>Eubacteriales</taxon>
        <taxon>Oscillospiraceae</taxon>
        <taxon>Ruminococcus</taxon>
    </lineage>
</organism>
<dbReference type="EMBL" id="FPIP01000007">
    <property type="protein sequence ID" value="SFW42553.1"/>
    <property type="molecule type" value="Genomic_DNA"/>
</dbReference>